<comment type="subcellular location">
    <subcellularLocation>
        <location evidence="1 5">Bacterial flagellum basal body</location>
    </subcellularLocation>
</comment>
<dbReference type="GO" id="GO:0009425">
    <property type="term" value="C:bacterial-type flagellum basal body"/>
    <property type="evidence" value="ECO:0007669"/>
    <property type="project" value="UniProtKB-SubCell"/>
</dbReference>
<dbReference type="SUPFAM" id="SSF117143">
    <property type="entry name" value="Flagellar hook protein flgE"/>
    <property type="match status" value="1"/>
</dbReference>
<dbReference type="OrthoDB" id="8578401at2"/>
<dbReference type="Gene3D" id="2.60.98.20">
    <property type="entry name" value="Flagellar hook protein FlgE"/>
    <property type="match status" value="1"/>
</dbReference>
<dbReference type="InterPro" id="IPR020013">
    <property type="entry name" value="Flagellar_FlgE/F/G"/>
</dbReference>
<dbReference type="EMBL" id="VLJS01000114">
    <property type="protein sequence ID" value="TWH03404.1"/>
    <property type="molecule type" value="Genomic_DNA"/>
</dbReference>
<dbReference type="PANTHER" id="PTHR30435">
    <property type="entry name" value="FLAGELLAR PROTEIN"/>
    <property type="match status" value="1"/>
</dbReference>
<sequence length="395" mass="40473">MAFNIALSGLNAVTGQLDQISNNIANSGSYGFKSGRANFASAYSQGKAGGVYIGSTTQSMSLGGNVLATGRSLDAAIQGRGFFVARDSSGAMVYSRLGQFSVDKDGFVVDSIGRRVQGYGTASGGVLGDLSVPTEAMPAAASTTLNYAGNMSADWQPPAGAFDMADATTYNGVQVSSLYDSLGRQHTLSQYFVRGAGNEVTVYYAVDGTLVDDGTGPVTSSLQFGTTGQLAAPAAPVSIGLGTPDGAEPLQVAINYATTTFFGGDFNTTTNRANGNAPGTVVDTTLAEDGSIQVQYSNGSRQEVGRLALAVFPSESGLTAVDGTSWQPNATTGEPIYGEAGSGVIGSLEVASLEASNVDMAAELVNLMNAQQGYQANSKVLTTESEMVRTLMQAL</sequence>
<dbReference type="Pfam" id="PF22692">
    <property type="entry name" value="LlgE_F_G_D1"/>
    <property type="match status" value="1"/>
</dbReference>
<evidence type="ECO:0000256" key="1">
    <source>
        <dbReference type="ARBA" id="ARBA00004117"/>
    </source>
</evidence>
<keyword evidence="9" id="KW-0969">Cilium</keyword>
<dbReference type="Pfam" id="PF07559">
    <property type="entry name" value="FlgE_D2"/>
    <property type="match status" value="1"/>
</dbReference>
<evidence type="ECO:0000313" key="10">
    <source>
        <dbReference type="Proteomes" id="UP000321583"/>
    </source>
</evidence>
<keyword evidence="9" id="KW-0966">Cell projection</keyword>
<keyword evidence="10" id="KW-1185">Reference proteome</keyword>
<evidence type="ECO:0000313" key="9">
    <source>
        <dbReference type="EMBL" id="TWH03404.1"/>
    </source>
</evidence>
<comment type="function">
    <text evidence="5">A flexible structure which links the flagellar filament to the drive apparatus in the basal body.</text>
</comment>
<feature type="domain" description="Flagellar basal-body/hook protein C-terminal" evidence="6">
    <location>
        <begin position="352"/>
        <end position="393"/>
    </location>
</feature>
<keyword evidence="4 5" id="KW-0975">Bacterial flagellum</keyword>
<comment type="similarity">
    <text evidence="2 5">Belongs to the flagella basal body rod proteins family.</text>
</comment>
<dbReference type="AlphaFoldDB" id="A0A562D1L5"/>
<reference evidence="9 10" key="1">
    <citation type="submission" date="2019-07" db="EMBL/GenBank/DDBJ databases">
        <title>Genome sequencing of lignin-degrading bacterial isolates.</title>
        <authorList>
            <person name="Gladden J."/>
        </authorList>
    </citation>
    <scope>NUCLEOTIDE SEQUENCE [LARGE SCALE GENOMIC DNA]</scope>
    <source>
        <strain evidence="9 10">J19</strain>
    </source>
</reference>
<feature type="domain" description="Flagellar hook protein FlgE/F/G-like D1" evidence="8">
    <location>
        <begin position="76"/>
        <end position="152"/>
    </location>
</feature>
<evidence type="ECO:0000259" key="6">
    <source>
        <dbReference type="Pfam" id="PF06429"/>
    </source>
</evidence>
<dbReference type="NCBIfam" id="TIGR03506">
    <property type="entry name" value="FlgEFG_subfam"/>
    <property type="match status" value="1"/>
</dbReference>
<evidence type="ECO:0000256" key="4">
    <source>
        <dbReference type="ARBA" id="ARBA00023143"/>
    </source>
</evidence>
<accession>A0A562D1L5</accession>
<organism evidence="9 10">
    <name type="scientific">Pseudoxanthomonas taiwanensis J19</name>
    <dbReference type="NCBI Taxonomy" id="935569"/>
    <lineage>
        <taxon>Bacteria</taxon>
        <taxon>Pseudomonadati</taxon>
        <taxon>Pseudomonadota</taxon>
        <taxon>Gammaproteobacteria</taxon>
        <taxon>Lysobacterales</taxon>
        <taxon>Lysobacteraceae</taxon>
        <taxon>Pseudoxanthomonas</taxon>
    </lineage>
</organism>
<dbReference type="GO" id="GO:0005829">
    <property type="term" value="C:cytosol"/>
    <property type="evidence" value="ECO:0007669"/>
    <property type="project" value="TreeGrafter"/>
</dbReference>
<dbReference type="InterPro" id="IPR037925">
    <property type="entry name" value="FlgE/F/G-like"/>
</dbReference>
<dbReference type="PANTHER" id="PTHR30435:SF1">
    <property type="entry name" value="FLAGELLAR HOOK PROTEIN FLGE"/>
    <property type="match status" value="1"/>
</dbReference>
<name>A0A562D1L5_9GAMM</name>
<evidence type="ECO:0000259" key="8">
    <source>
        <dbReference type="Pfam" id="PF22692"/>
    </source>
</evidence>
<keyword evidence="9" id="KW-0282">Flagellum</keyword>
<dbReference type="InterPro" id="IPR010930">
    <property type="entry name" value="Flg_bb/hook_C_dom"/>
</dbReference>
<evidence type="ECO:0000259" key="7">
    <source>
        <dbReference type="Pfam" id="PF07559"/>
    </source>
</evidence>
<gene>
    <name evidence="9" type="ORF">L613_008000000080</name>
</gene>
<comment type="caution">
    <text evidence="9">The sequence shown here is derived from an EMBL/GenBank/DDBJ whole genome shotgun (WGS) entry which is preliminary data.</text>
</comment>
<dbReference type="Proteomes" id="UP000321583">
    <property type="component" value="Unassembled WGS sequence"/>
</dbReference>
<feature type="domain" description="Flagellar hook protein FlgE D2" evidence="7">
    <location>
        <begin position="156"/>
        <end position="275"/>
    </location>
</feature>
<evidence type="ECO:0000256" key="3">
    <source>
        <dbReference type="ARBA" id="ARBA00019015"/>
    </source>
</evidence>
<dbReference type="GO" id="GO:0071978">
    <property type="term" value="P:bacterial-type flagellum-dependent swarming motility"/>
    <property type="evidence" value="ECO:0007669"/>
    <property type="project" value="TreeGrafter"/>
</dbReference>
<dbReference type="InterPro" id="IPR053967">
    <property type="entry name" value="LlgE_F_G-like_D1"/>
</dbReference>
<evidence type="ECO:0000256" key="2">
    <source>
        <dbReference type="ARBA" id="ARBA00009677"/>
    </source>
</evidence>
<dbReference type="RefSeq" id="WP_028914528.1">
    <property type="nucleotide sequence ID" value="NZ_VLJS01000114.1"/>
</dbReference>
<dbReference type="InterPro" id="IPR011491">
    <property type="entry name" value="FlgE_D2"/>
</dbReference>
<proteinExistence type="inferred from homology"/>
<evidence type="ECO:0000256" key="5">
    <source>
        <dbReference type="RuleBase" id="RU362116"/>
    </source>
</evidence>
<dbReference type="GO" id="GO:0009424">
    <property type="term" value="C:bacterial-type flagellum hook"/>
    <property type="evidence" value="ECO:0007669"/>
    <property type="project" value="TreeGrafter"/>
</dbReference>
<protein>
    <recommendedName>
        <fullName evidence="3 5">Flagellar hook protein FlgE</fullName>
    </recommendedName>
</protein>
<dbReference type="Pfam" id="PF06429">
    <property type="entry name" value="Flg_bbr_C"/>
    <property type="match status" value="1"/>
</dbReference>
<dbReference type="InterPro" id="IPR037058">
    <property type="entry name" value="Falgellar_hook_FlgE_sf"/>
</dbReference>